<comment type="caution">
    <text evidence="2">The sequence shown here is derived from an EMBL/GenBank/DDBJ whole genome shotgun (WGS) entry which is preliminary data.</text>
</comment>
<protein>
    <submittedName>
        <fullName evidence="2">Uncharacterized protein</fullName>
    </submittedName>
</protein>
<proteinExistence type="predicted"/>
<organism evidence="2 3">
    <name type="scientific">Streptomyces echinoruber</name>
    <dbReference type="NCBI Taxonomy" id="68898"/>
    <lineage>
        <taxon>Bacteria</taxon>
        <taxon>Bacillati</taxon>
        <taxon>Actinomycetota</taxon>
        <taxon>Actinomycetes</taxon>
        <taxon>Kitasatosporales</taxon>
        <taxon>Streptomycetaceae</taxon>
        <taxon>Streptomyces</taxon>
    </lineage>
</organism>
<evidence type="ECO:0000313" key="2">
    <source>
        <dbReference type="EMBL" id="GGZ72866.1"/>
    </source>
</evidence>
<feature type="region of interest" description="Disordered" evidence="1">
    <location>
        <begin position="70"/>
        <end position="106"/>
    </location>
</feature>
<dbReference type="Proteomes" id="UP000623010">
    <property type="component" value="Unassembled WGS sequence"/>
</dbReference>
<gene>
    <name evidence="2" type="ORF">GCM10010389_07800</name>
</gene>
<sequence length="106" mass="11572">MTVLTIIALGDGVPLDCCDEDTAHVWVRVTAWSPRRAFLTGAAPFVEASGRPAAELVGVRFLADLDLDNPPGNADTAGERLEWPNLRPAPPLPSEWMRANRPEVKR</sequence>
<evidence type="ECO:0000313" key="3">
    <source>
        <dbReference type="Proteomes" id="UP000623010"/>
    </source>
</evidence>
<evidence type="ECO:0000256" key="1">
    <source>
        <dbReference type="SAM" id="MobiDB-lite"/>
    </source>
</evidence>
<name>A0A918QU40_9ACTN</name>
<dbReference type="AlphaFoldDB" id="A0A918QU40"/>
<accession>A0A918QU40</accession>
<reference evidence="2" key="1">
    <citation type="journal article" date="2014" name="Int. J. Syst. Evol. Microbiol.">
        <title>Complete genome sequence of Corynebacterium casei LMG S-19264T (=DSM 44701T), isolated from a smear-ripened cheese.</title>
        <authorList>
            <consortium name="US DOE Joint Genome Institute (JGI-PGF)"/>
            <person name="Walter F."/>
            <person name="Albersmeier A."/>
            <person name="Kalinowski J."/>
            <person name="Ruckert C."/>
        </authorList>
    </citation>
    <scope>NUCLEOTIDE SEQUENCE</scope>
    <source>
        <strain evidence="2">JCM 5016</strain>
    </source>
</reference>
<keyword evidence="3" id="KW-1185">Reference proteome</keyword>
<dbReference type="EMBL" id="BMWH01000002">
    <property type="protein sequence ID" value="GGZ72866.1"/>
    <property type="molecule type" value="Genomic_DNA"/>
</dbReference>
<dbReference type="RefSeq" id="WP_190055851.1">
    <property type="nucleotide sequence ID" value="NZ_BMWH01000002.1"/>
</dbReference>
<reference evidence="2" key="2">
    <citation type="submission" date="2020-09" db="EMBL/GenBank/DDBJ databases">
        <authorList>
            <person name="Sun Q."/>
            <person name="Ohkuma M."/>
        </authorList>
    </citation>
    <scope>NUCLEOTIDE SEQUENCE</scope>
    <source>
        <strain evidence="2">JCM 5016</strain>
    </source>
</reference>